<feature type="region of interest" description="Disordered" evidence="1">
    <location>
        <begin position="480"/>
        <end position="507"/>
    </location>
</feature>
<feature type="transmembrane region" description="Helical" evidence="2">
    <location>
        <begin position="359"/>
        <end position="380"/>
    </location>
</feature>
<evidence type="ECO:0000313" key="3">
    <source>
        <dbReference type="EMBL" id="SNT54467.1"/>
    </source>
</evidence>
<dbReference type="EMBL" id="FZOF01000037">
    <property type="protein sequence ID" value="SNT54467.1"/>
    <property type="molecule type" value="Genomic_DNA"/>
</dbReference>
<keyword evidence="2" id="KW-1133">Transmembrane helix</keyword>
<dbReference type="OrthoDB" id="4337748at2"/>
<dbReference type="AlphaFoldDB" id="A0A239NHP1"/>
<feature type="transmembrane region" description="Helical" evidence="2">
    <location>
        <begin position="328"/>
        <end position="347"/>
    </location>
</feature>
<name>A0A239NHP1_9ACTN</name>
<keyword evidence="2" id="KW-0472">Membrane</keyword>
<feature type="transmembrane region" description="Helical" evidence="2">
    <location>
        <begin position="303"/>
        <end position="322"/>
    </location>
</feature>
<reference evidence="3 4" key="1">
    <citation type="submission" date="2017-06" db="EMBL/GenBank/DDBJ databases">
        <authorList>
            <person name="Kim H.J."/>
            <person name="Triplett B.A."/>
        </authorList>
    </citation>
    <scope>NUCLEOTIDE SEQUENCE [LARGE SCALE GENOMIC DNA]</scope>
    <source>
        <strain evidence="3 4">CGMCC 4.1858</strain>
    </source>
</reference>
<keyword evidence="2" id="KW-0812">Transmembrane</keyword>
<protein>
    <recommendedName>
        <fullName evidence="5">Glycosyltransferase RgtA/B/C/D-like domain-containing protein</fullName>
    </recommendedName>
</protein>
<evidence type="ECO:0008006" key="5">
    <source>
        <dbReference type="Google" id="ProtNLM"/>
    </source>
</evidence>
<dbReference type="RefSeq" id="WP_089228806.1">
    <property type="nucleotide sequence ID" value="NZ_FZOF01000037.1"/>
</dbReference>
<dbReference type="Proteomes" id="UP000198280">
    <property type="component" value="Unassembled WGS sequence"/>
</dbReference>
<gene>
    <name evidence="3" type="ORF">SAMN05216252_13724</name>
</gene>
<evidence type="ECO:0000256" key="2">
    <source>
        <dbReference type="SAM" id="Phobius"/>
    </source>
</evidence>
<proteinExistence type="predicted"/>
<feature type="transmembrane region" description="Helical" evidence="2">
    <location>
        <begin position="277"/>
        <end position="296"/>
    </location>
</feature>
<evidence type="ECO:0000313" key="4">
    <source>
        <dbReference type="Proteomes" id="UP000198280"/>
    </source>
</evidence>
<sequence length="507" mass="55239">MTGVLTQRDWRTQAYELRDARRPTPYLILGTLFWAVVAYRTWQSPLASDFGQHAAAIERIAADWLHPANPLLDVPGTGSPYFTPYTVVLGLLSKVTGVPGWQLLKGCGPVNLALIVTGIGAFTRVLSRRRWAPVLALAAFVLLWGPQHKEWSGFLGLQSMIRGLTYPSAFAVGVTFWVWALTARAARRGVAGAWLHAWLGLLIGTVLLVHPFTAMGTVIGVLAIVIGMQRMPVAAGVLGRWALTGAVAFAVAAWWPYFSLSALLGDPTVDDVHRRLYANLWQWYGLALAGLPALLCRLRANRFDPLVLMFAADCAVAAYGWLSGSYSFGRIFGLLLVPLQFALAIELAEAPPWTGLRRVLAPLAAVAACAGLLAQAGAVVPARYVPPALHLQRLSNWPGYLWAREHIAVGDVLLTDGYNPKHVMPAYGAFLVSPTWPDPSTTAADRERREADVRAYLAPATPVEQRLDIARRYHVKWVMTEPGEPSPPGGVQVAQGPRTGERLYRVG</sequence>
<organism evidence="3 4">
    <name type="scientific">Actinacidiphila glaucinigra</name>
    <dbReference type="NCBI Taxonomy" id="235986"/>
    <lineage>
        <taxon>Bacteria</taxon>
        <taxon>Bacillati</taxon>
        <taxon>Actinomycetota</taxon>
        <taxon>Actinomycetes</taxon>
        <taxon>Kitasatosporales</taxon>
        <taxon>Streptomycetaceae</taxon>
        <taxon>Actinacidiphila</taxon>
    </lineage>
</organism>
<feature type="transmembrane region" description="Helical" evidence="2">
    <location>
        <begin position="198"/>
        <end position="226"/>
    </location>
</feature>
<feature type="transmembrane region" description="Helical" evidence="2">
    <location>
        <begin position="166"/>
        <end position="186"/>
    </location>
</feature>
<accession>A0A239NHP1</accession>
<feature type="transmembrane region" description="Helical" evidence="2">
    <location>
        <begin position="238"/>
        <end position="257"/>
    </location>
</feature>
<feature type="transmembrane region" description="Helical" evidence="2">
    <location>
        <begin position="130"/>
        <end position="146"/>
    </location>
</feature>
<keyword evidence="4" id="KW-1185">Reference proteome</keyword>
<evidence type="ECO:0000256" key="1">
    <source>
        <dbReference type="SAM" id="MobiDB-lite"/>
    </source>
</evidence>